<reference evidence="3 4" key="1">
    <citation type="submission" date="2020-10" db="EMBL/GenBank/DDBJ databases">
        <title>Complete genome sequence of Corynebacterium massiliense DSM 45435, type strain of Corynebacterium massiliense.</title>
        <authorList>
            <person name="Busche T."/>
            <person name="Kalinowski J."/>
            <person name="Ruckert C."/>
        </authorList>
    </citation>
    <scope>NUCLEOTIDE SEQUENCE [LARGE SCALE GENOMIC DNA]</scope>
    <source>
        <strain evidence="3 4">DSM 45435</strain>
    </source>
</reference>
<dbReference type="EMBL" id="CP063189">
    <property type="protein sequence ID" value="WCZ32989.1"/>
    <property type="molecule type" value="Genomic_DNA"/>
</dbReference>
<name>A0ABY7U8G6_9CORY</name>
<dbReference type="Pfam" id="PF01844">
    <property type="entry name" value="HNH"/>
    <property type="match status" value="1"/>
</dbReference>
<organism evidence="3 4">
    <name type="scientific">Corynebacterium massiliense DSM 45435</name>
    <dbReference type="NCBI Taxonomy" id="1121364"/>
    <lineage>
        <taxon>Bacteria</taxon>
        <taxon>Bacillati</taxon>
        <taxon>Actinomycetota</taxon>
        <taxon>Actinomycetes</taxon>
        <taxon>Mycobacteriales</taxon>
        <taxon>Corynebacteriaceae</taxon>
        <taxon>Corynebacterium</taxon>
    </lineage>
</organism>
<dbReference type="CDD" id="cd00085">
    <property type="entry name" value="HNHc"/>
    <property type="match status" value="1"/>
</dbReference>
<dbReference type="Gene3D" id="1.10.30.50">
    <property type="match status" value="1"/>
</dbReference>
<gene>
    <name evidence="3" type="ORF">CMASS_07795</name>
</gene>
<proteinExistence type="predicted"/>
<feature type="domain" description="HNH nuclease" evidence="2">
    <location>
        <begin position="288"/>
        <end position="340"/>
    </location>
</feature>
<accession>A0ABY7U8G6</accession>
<evidence type="ECO:0000256" key="1">
    <source>
        <dbReference type="SAM" id="MobiDB-lite"/>
    </source>
</evidence>
<sequence>MYASILADALGLILACKGFSRAELVARGLPDTTARDLSSLVEVYCGETAYTRMRADTIESIRINGHSLPALLEIEKQASRVPHLLDKWKICRHAASLAGSAREIGKAARIFTKELKGPPAPPEEGCRLTRRENGDVWSFNINASSKEVAEIEQHIKKPSDILDLIRDRDNAVAAASAAAASASVASAADASASTVATQHVSCSNCGSTTEARQVVSGLRTNVIITLDELTTVLRDDGDDIILKMTNGATMTGRDFVTRILADAGLVTLVHPYHGPANLYRLSRVANDKQRLMAMAESPTCAWPGCHHPADKAQVHHLKAWKFGGNTNPENLTMACPYHNGVNDDDPSKPRRGRLERVNGKVRRSPPWATTYRPAGATA</sequence>
<dbReference type="SMART" id="SM00507">
    <property type="entry name" value="HNHc"/>
    <property type="match status" value="1"/>
</dbReference>
<evidence type="ECO:0000313" key="3">
    <source>
        <dbReference type="EMBL" id="WCZ32989.1"/>
    </source>
</evidence>
<protein>
    <recommendedName>
        <fullName evidence="2">HNH nuclease domain-containing protein</fullName>
    </recommendedName>
</protein>
<dbReference type="InterPro" id="IPR002711">
    <property type="entry name" value="HNH"/>
</dbReference>
<feature type="region of interest" description="Disordered" evidence="1">
    <location>
        <begin position="339"/>
        <end position="378"/>
    </location>
</feature>
<evidence type="ECO:0000259" key="2">
    <source>
        <dbReference type="SMART" id="SM00507"/>
    </source>
</evidence>
<keyword evidence="4" id="KW-1185">Reference proteome</keyword>
<dbReference type="InterPro" id="IPR003615">
    <property type="entry name" value="HNH_nuc"/>
</dbReference>
<dbReference type="Proteomes" id="UP001220064">
    <property type="component" value="Chromosome"/>
</dbReference>
<feature type="compositionally biased region" description="Basic and acidic residues" evidence="1">
    <location>
        <begin position="345"/>
        <end position="358"/>
    </location>
</feature>
<evidence type="ECO:0000313" key="4">
    <source>
        <dbReference type="Proteomes" id="UP001220064"/>
    </source>
</evidence>